<evidence type="ECO:0000259" key="8">
    <source>
        <dbReference type="Pfam" id="PF12340"/>
    </source>
</evidence>
<dbReference type="InterPro" id="IPR022099">
    <property type="entry name" value="DUF3638"/>
</dbReference>
<comment type="catalytic activity">
    <reaction evidence="1">
        <text>Thiol-dependent hydrolysis of ester, thioester, amide, peptide and isopeptide bonds formed by the C-terminal Gly of ubiquitin (a 76-residue protein attached to proteins as an intracellular targeting signal).</text>
        <dbReference type="EC" id="3.4.19.12"/>
    </reaction>
</comment>
<evidence type="ECO:0000256" key="2">
    <source>
        <dbReference type="ARBA" id="ARBA00012759"/>
    </source>
</evidence>
<keyword evidence="3" id="KW-0645">Protease</keyword>
<evidence type="ECO:0000313" key="10">
    <source>
        <dbReference type="Proteomes" id="UP000034112"/>
    </source>
</evidence>
<dbReference type="EC" id="3.4.19.12" evidence="2"/>
<comment type="caution">
    <text evidence="9">The sequence shown here is derived from an EMBL/GenBank/DDBJ whole genome shotgun (WGS) entry which is preliminary data.</text>
</comment>
<dbReference type="EMBL" id="JOKZ01000081">
    <property type="protein sequence ID" value="KKP04323.1"/>
    <property type="molecule type" value="Genomic_DNA"/>
</dbReference>
<sequence length="195" mass="22170">MIREVQENIASQMRSPPQDQNATMQLNMGEGKSTVILPTVASYLADGSRLVCVIGTKPQAKELFRMLTSKLGGLMNHQVYQMPFSRSLKLTEPNAHTISQFLKKCSETGGVLLMQPEHLLSFKLMGIENRLNSQEEVGQILLDVQHYFNTHSRFIVDESDDIFSVKFELIYTMGSQVAIDLSPNRWIIVQLYRDF</sequence>
<dbReference type="Proteomes" id="UP000034112">
    <property type="component" value="Unassembled WGS sequence"/>
</dbReference>
<dbReference type="PANTHER" id="PTHR13367">
    <property type="entry name" value="UBIQUITIN THIOESTERASE"/>
    <property type="match status" value="1"/>
</dbReference>
<evidence type="ECO:0000256" key="6">
    <source>
        <dbReference type="ARBA" id="ARBA00022807"/>
    </source>
</evidence>
<dbReference type="GO" id="GO:0006508">
    <property type="term" value="P:proteolysis"/>
    <property type="evidence" value="ECO:0007669"/>
    <property type="project" value="UniProtKB-KW"/>
</dbReference>
<reference evidence="10" key="1">
    <citation type="journal article" date="2015" name="Genome Announc.">
        <title>Draft whole-genome sequence of the biocontrol agent Trichoderma harzianum T6776.</title>
        <authorList>
            <person name="Baroncelli R."/>
            <person name="Piaggeschi G."/>
            <person name="Fiorini L."/>
            <person name="Bertolini E."/>
            <person name="Zapparata A."/>
            <person name="Pe M.E."/>
            <person name="Sarrocco S."/>
            <person name="Vannacci G."/>
        </authorList>
    </citation>
    <scope>NUCLEOTIDE SEQUENCE [LARGE SCALE GENOMIC DNA]</scope>
    <source>
        <strain evidence="10">T6776</strain>
    </source>
</reference>
<evidence type="ECO:0000256" key="5">
    <source>
        <dbReference type="ARBA" id="ARBA00022801"/>
    </source>
</evidence>
<dbReference type="InterPro" id="IPR051346">
    <property type="entry name" value="OTU_Deubiquitinase"/>
</dbReference>
<proteinExistence type="predicted"/>
<protein>
    <recommendedName>
        <fullName evidence="2">ubiquitinyl hydrolase 1</fullName>
        <ecNumber evidence="2">3.4.19.12</ecNumber>
    </recommendedName>
</protein>
<name>A0A0F9XW81_TRIHA</name>
<feature type="compositionally biased region" description="Polar residues" evidence="7">
    <location>
        <begin position="8"/>
        <end position="22"/>
    </location>
</feature>
<evidence type="ECO:0000256" key="3">
    <source>
        <dbReference type="ARBA" id="ARBA00022670"/>
    </source>
</evidence>
<keyword evidence="5" id="KW-0378">Hydrolase</keyword>
<feature type="domain" description="DUF3638" evidence="8">
    <location>
        <begin position="1"/>
        <end position="190"/>
    </location>
</feature>
<keyword evidence="4" id="KW-0833">Ubl conjugation pathway</keyword>
<evidence type="ECO:0000313" key="9">
    <source>
        <dbReference type="EMBL" id="KKP04323.1"/>
    </source>
</evidence>
<dbReference type="Pfam" id="PF12340">
    <property type="entry name" value="DUF3638"/>
    <property type="match status" value="1"/>
</dbReference>
<dbReference type="InterPro" id="IPR027417">
    <property type="entry name" value="P-loop_NTPase"/>
</dbReference>
<keyword evidence="6" id="KW-0788">Thiol protease</keyword>
<gene>
    <name evidence="9" type="ORF">THAR02_03600</name>
</gene>
<organism evidence="9 10">
    <name type="scientific">Trichoderma harzianum</name>
    <name type="common">Hypocrea lixii</name>
    <dbReference type="NCBI Taxonomy" id="5544"/>
    <lineage>
        <taxon>Eukaryota</taxon>
        <taxon>Fungi</taxon>
        <taxon>Dikarya</taxon>
        <taxon>Ascomycota</taxon>
        <taxon>Pezizomycotina</taxon>
        <taxon>Sordariomycetes</taxon>
        <taxon>Hypocreomycetidae</taxon>
        <taxon>Hypocreales</taxon>
        <taxon>Hypocreaceae</taxon>
        <taxon>Trichoderma</taxon>
    </lineage>
</organism>
<evidence type="ECO:0000256" key="4">
    <source>
        <dbReference type="ARBA" id="ARBA00022786"/>
    </source>
</evidence>
<dbReference type="OMA" id="THICESG"/>
<dbReference type="AlphaFoldDB" id="A0A0F9XW81"/>
<evidence type="ECO:0000256" key="1">
    <source>
        <dbReference type="ARBA" id="ARBA00000707"/>
    </source>
</evidence>
<dbReference type="PANTHER" id="PTHR13367:SF34">
    <property type="match status" value="1"/>
</dbReference>
<evidence type="ECO:0000256" key="7">
    <source>
        <dbReference type="SAM" id="MobiDB-lite"/>
    </source>
</evidence>
<dbReference type="GO" id="GO:0004843">
    <property type="term" value="F:cysteine-type deubiquitinase activity"/>
    <property type="evidence" value="ECO:0007669"/>
    <property type="project" value="UniProtKB-EC"/>
</dbReference>
<dbReference type="OrthoDB" id="4776863at2759"/>
<accession>A0A0F9XW81</accession>
<feature type="region of interest" description="Disordered" evidence="7">
    <location>
        <begin position="1"/>
        <end position="22"/>
    </location>
</feature>
<dbReference type="SUPFAM" id="SSF52540">
    <property type="entry name" value="P-loop containing nucleoside triphosphate hydrolases"/>
    <property type="match status" value="1"/>
</dbReference>